<proteinExistence type="inferred from homology"/>
<feature type="active site" description="Schiff-base intermediate with substrate" evidence="3">
    <location>
        <position position="165"/>
    </location>
</feature>
<comment type="similarity">
    <text evidence="2">Belongs to the DapA family.</text>
</comment>
<sequence length="304" mass="33590">MTNQKFKGVFPAFYACYDDAGEISESRTKDLCNYLYEKGVQGLYVSGSSGECIYHNLDERKATLKYVAETVKGKLTLIAHVGAPSTRDSVELAKYAEELGYDALSAIPPIYFKLPESSIYKYWTDIMDAAELPFIIYNIPQTTGYNLSMNLFKQLIENKKVMGVKNSSMPAMDIERFKAAAGEDFIVFNGPDEQYVAGRIIGADSGIGGTYAAMPELFLKAEEFVSTGNVEQARSIQRDINDIIIALCSLNGSMYSVIKEVLKLNGVNVGSVRAPFEPVHGEDLNNIPAIKEMIDQAILKYGKN</sequence>
<organism evidence="5 6">
    <name type="scientific">Bacillus salipaludis</name>
    <dbReference type="NCBI Taxonomy" id="2547811"/>
    <lineage>
        <taxon>Bacteria</taxon>
        <taxon>Bacillati</taxon>
        <taxon>Bacillota</taxon>
        <taxon>Bacilli</taxon>
        <taxon>Bacillales</taxon>
        <taxon>Bacillaceae</taxon>
        <taxon>Bacillus</taxon>
    </lineage>
</organism>
<evidence type="ECO:0000313" key="6">
    <source>
        <dbReference type="Proteomes" id="UP000295132"/>
    </source>
</evidence>
<evidence type="ECO:0000313" key="5">
    <source>
        <dbReference type="EMBL" id="TDK64103.1"/>
    </source>
</evidence>
<dbReference type="Gene3D" id="3.20.20.70">
    <property type="entry name" value="Aldolase class I"/>
    <property type="match status" value="1"/>
</dbReference>
<dbReference type="SUPFAM" id="SSF51569">
    <property type="entry name" value="Aldolase"/>
    <property type="match status" value="1"/>
</dbReference>
<dbReference type="AlphaFoldDB" id="A0A4R5VY03"/>
<evidence type="ECO:0000256" key="3">
    <source>
        <dbReference type="PIRSR" id="PIRSR001365-1"/>
    </source>
</evidence>
<dbReference type="InterPro" id="IPR013785">
    <property type="entry name" value="Aldolase_TIM"/>
</dbReference>
<protein>
    <submittedName>
        <fullName evidence="5">N-acetylneuraminate lyase</fullName>
    </submittedName>
</protein>
<dbReference type="PIRSF" id="PIRSF001365">
    <property type="entry name" value="DHDPS"/>
    <property type="match status" value="1"/>
</dbReference>
<evidence type="ECO:0000256" key="1">
    <source>
        <dbReference type="ARBA" id="ARBA00023239"/>
    </source>
</evidence>
<feature type="active site" description="Proton donor/acceptor" evidence="3">
    <location>
        <position position="137"/>
    </location>
</feature>
<dbReference type="Proteomes" id="UP000295132">
    <property type="component" value="Unassembled WGS sequence"/>
</dbReference>
<comment type="caution">
    <text evidence="5">The sequence shown here is derived from an EMBL/GenBank/DDBJ whole genome shotgun (WGS) entry which is preliminary data.</text>
</comment>
<feature type="binding site" evidence="4">
    <location>
        <position position="207"/>
    </location>
    <ligand>
        <name>pyruvate</name>
        <dbReference type="ChEBI" id="CHEBI:15361"/>
    </ligand>
</feature>
<reference evidence="5 6" key="1">
    <citation type="submission" date="2019-03" db="EMBL/GenBank/DDBJ databases">
        <title>Bacillus niacini sp. nov. a Nicotinate-Metabolizing Mesophile Isolated from Soil.</title>
        <authorList>
            <person name="Zhang G."/>
        </authorList>
    </citation>
    <scope>NUCLEOTIDE SEQUENCE [LARGE SCALE GENOMIC DNA]</scope>
    <source>
        <strain evidence="5 6">WN066</strain>
    </source>
</reference>
<dbReference type="PANTHER" id="PTHR42849">
    <property type="entry name" value="N-ACETYLNEURAMINATE LYASE"/>
    <property type="match status" value="1"/>
</dbReference>
<dbReference type="GO" id="GO:0008747">
    <property type="term" value="F:N-acetylneuraminate lyase activity"/>
    <property type="evidence" value="ECO:0007669"/>
    <property type="project" value="TreeGrafter"/>
</dbReference>
<dbReference type="PANTHER" id="PTHR42849:SF1">
    <property type="entry name" value="N-ACETYLNEURAMINATE LYASE"/>
    <property type="match status" value="1"/>
</dbReference>
<keyword evidence="1 2" id="KW-0456">Lyase</keyword>
<gene>
    <name evidence="5" type="ORF">E2K98_04350</name>
</gene>
<dbReference type="GO" id="GO:0005829">
    <property type="term" value="C:cytosol"/>
    <property type="evidence" value="ECO:0007669"/>
    <property type="project" value="TreeGrafter"/>
</dbReference>
<dbReference type="InterPro" id="IPR002220">
    <property type="entry name" value="DapA-like"/>
</dbReference>
<dbReference type="PRINTS" id="PR00146">
    <property type="entry name" value="DHPICSNTHASE"/>
</dbReference>
<dbReference type="Pfam" id="PF00701">
    <property type="entry name" value="DHDPS"/>
    <property type="match status" value="1"/>
</dbReference>
<evidence type="ECO:0000256" key="2">
    <source>
        <dbReference type="PIRNR" id="PIRNR001365"/>
    </source>
</evidence>
<dbReference type="RefSeq" id="WP_133333043.1">
    <property type="nucleotide sequence ID" value="NZ_SMYO01000002.1"/>
</dbReference>
<name>A0A4R5VY03_9BACI</name>
<dbReference type="SMART" id="SM01130">
    <property type="entry name" value="DHDPS"/>
    <property type="match status" value="1"/>
</dbReference>
<evidence type="ECO:0000256" key="4">
    <source>
        <dbReference type="PIRSR" id="PIRSR001365-2"/>
    </source>
</evidence>
<dbReference type="EMBL" id="SMYO01000002">
    <property type="protein sequence ID" value="TDK64103.1"/>
    <property type="molecule type" value="Genomic_DNA"/>
</dbReference>
<dbReference type="GO" id="GO:0019262">
    <property type="term" value="P:N-acetylneuraminate catabolic process"/>
    <property type="evidence" value="ECO:0007669"/>
    <property type="project" value="TreeGrafter"/>
</dbReference>
<accession>A0A4R5VY03</accession>